<feature type="transmembrane region" description="Helical" evidence="1">
    <location>
        <begin position="250"/>
        <end position="270"/>
    </location>
</feature>
<feature type="transmembrane region" description="Helical" evidence="1">
    <location>
        <begin position="189"/>
        <end position="205"/>
    </location>
</feature>
<feature type="transmembrane region" description="Helical" evidence="1">
    <location>
        <begin position="163"/>
        <end position="183"/>
    </location>
</feature>
<gene>
    <name evidence="2" type="ORF">EIY87_41925</name>
</gene>
<dbReference type="EMBL" id="RSEC01000061">
    <property type="protein sequence ID" value="RSD09580.1"/>
    <property type="molecule type" value="Genomic_DNA"/>
</dbReference>
<feature type="transmembrane region" description="Helical" evidence="1">
    <location>
        <begin position="133"/>
        <end position="151"/>
    </location>
</feature>
<evidence type="ECO:0000256" key="1">
    <source>
        <dbReference type="SAM" id="Phobius"/>
    </source>
</evidence>
<evidence type="ECO:0000313" key="2">
    <source>
        <dbReference type="EMBL" id="RSD09580.1"/>
    </source>
</evidence>
<feature type="transmembrane region" description="Helical" evidence="1">
    <location>
        <begin position="95"/>
        <end position="113"/>
    </location>
</feature>
<keyword evidence="1" id="KW-0472">Membrane</keyword>
<feature type="transmembrane region" description="Helical" evidence="1">
    <location>
        <begin position="25"/>
        <end position="45"/>
    </location>
</feature>
<dbReference type="AlphaFoldDB" id="A0A427SYF9"/>
<reference evidence="2 3" key="1">
    <citation type="submission" date="2018-12" db="EMBL/GenBank/DDBJ databases">
        <title>Amycolatopsis eburnea sp. nov. actinomycete associate with arbuscular mycorrhiza fungal spore.</title>
        <authorList>
            <person name="Lumyong S."/>
            <person name="Chaiya L."/>
        </authorList>
    </citation>
    <scope>NUCLEOTIDE SEQUENCE [LARGE SCALE GENOMIC DNA]</scope>
    <source>
        <strain evidence="2 3">GLM-1</strain>
    </source>
</reference>
<dbReference type="RefSeq" id="WP_125315515.1">
    <property type="nucleotide sequence ID" value="NZ_RSEC01000061.1"/>
</dbReference>
<keyword evidence="1" id="KW-0812">Transmembrane</keyword>
<sequence>MTELPPAALLDEMTRLRARARADRHAYAAPLLLFGVLVLPAPLWADGGPPRFGAAGVWFGTPLQLYWLVAVVGGFLATAAWYLHRGRRSGVRTPIRGYLAIGLLGVLAISFGLPVVESFAYRVERSPYAQPSFTVPVAAVAALAGGGALWLRSRLGGRGARGTATAAALASGFVVLAMLDLALAPARPYAPLLTIALGLLGLAWLERSRVLGVISGLFAASALLVNLYNVQHVFFHLGLFPRYSGDTTMAFTNTLPPGLVLLAGGTFAAWHERRVRA</sequence>
<keyword evidence="3" id="KW-1185">Reference proteome</keyword>
<keyword evidence="1" id="KW-1133">Transmembrane helix</keyword>
<proteinExistence type="predicted"/>
<dbReference type="OrthoDB" id="3695927at2"/>
<protein>
    <submittedName>
        <fullName evidence="2">Uncharacterized protein</fullName>
    </submittedName>
</protein>
<organism evidence="2 3">
    <name type="scientific">Amycolatopsis eburnea</name>
    <dbReference type="NCBI Taxonomy" id="2267691"/>
    <lineage>
        <taxon>Bacteria</taxon>
        <taxon>Bacillati</taxon>
        <taxon>Actinomycetota</taxon>
        <taxon>Actinomycetes</taxon>
        <taxon>Pseudonocardiales</taxon>
        <taxon>Pseudonocardiaceae</taxon>
        <taxon>Amycolatopsis</taxon>
    </lineage>
</organism>
<feature type="transmembrane region" description="Helical" evidence="1">
    <location>
        <begin position="210"/>
        <end position="230"/>
    </location>
</feature>
<accession>A0A427SYF9</accession>
<name>A0A427SYF9_9PSEU</name>
<dbReference type="Proteomes" id="UP000267081">
    <property type="component" value="Unassembled WGS sequence"/>
</dbReference>
<comment type="caution">
    <text evidence="2">The sequence shown here is derived from an EMBL/GenBank/DDBJ whole genome shotgun (WGS) entry which is preliminary data.</text>
</comment>
<feature type="transmembrane region" description="Helical" evidence="1">
    <location>
        <begin position="65"/>
        <end position="83"/>
    </location>
</feature>
<evidence type="ECO:0000313" key="3">
    <source>
        <dbReference type="Proteomes" id="UP000267081"/>
    </source>
</evidence>